<evidence type="ECO:0000259" key="8">
    <source>
        <dbReference type="Pfam" id="PF13813"/>
    </source>
</evidence>
<evidence type="ECO:0000256" key="5">
    <source>
        <dbReference type="ARBA" id="ARBA00022989"/>
    </source>
</evidence>
<evidence type="ECO:0000256" key="6">
    <source>
        <dbReference type="ARBA" id="ARBA00023136"/>
    </source>
</evidence>
<evidence type="ECO:0000256" key="4">
    <source>
        <dbReference type="ARBA" id="ARBA00022692"/>
    </source>
</evidence>
<dbReference type="AlphaFoldDB" id="A0A8E2EFG1"/>
<keyword evidence="3" id="KW-0808">Transferase</keyword>
<accession>A0A8E2EFG1</accession>
<feature type="transmembrane region" description="Helical" evidence="7">
    <location>
        <begin position="154"/>
        <end position="176"/>
    </location>
</feature>
<keyword evidence="6 7" id="KW-0472">Membrane</keyword>
<protein>
    <recommendedName>
        <fullName evidence="8">Wax synthase domain-containing protein</fullName>
    </recommendedName>
</protein>
<evidence type="ECO:0000256" key="7">
    <source>
        <dbReference type="SAM" id="Phobius"/>
    </source>
</evidence>
<keyword evidence="10" id="KW-1185">Reference proteome</keyword>
<dbReference type="GO" id="GO:0006629">
    <property type="term" value="P:lipid metabolic process"/>
    <property type="evidence" value="ECO:0007669"/>
    <property type="project" value="InterPro"/>
</dbReference>
<feature type="transmembrane region" description="Helical" evidence="7">
    <location>
        <begin position="6"/>
        <end position="24"/>
    </location>
</feature>
<feature type="transmembrane region" description="Helical" evidence="7">
    <location>
        <begin position="59"/>
        <end position="78"/>
    </location>
</feature>
<dbReference type="PANTHER" id="PTHR31595:SF60">
    <property type="entry name" value="BIOSYNTHESIS PROTEIN (TRI7), PUTATIVE (AFU_ORTHOLOGUE AFUA_8G05970)-RELATED"/>
    <property type="match status" value="1"/>
</dbReference>
<feature type="transmembrane region" description="Helical" evidence="7">
    <location>
        <begin position="299"/>
        <end position="321"/>
    </location>
</feature>
<dbReference type="InterPro" id="IPR044851">
    <property type="entry name" value="Wax_synthase"/>
</dbReference>
<comment type="subcellular location">
    <subcellularLocation>
        <location evidence="1">Membrane</location>
        <topology evidence="1">Multi-pass membrane protein</topology>
    </subcellularLocation>
</comment>
<organism evidence="9 10">
    <name type="scientific">Lepidopterella palustris CBS 459.81</name>
    <dbReference type="NCBI Taxonomy" id="1314670"/>
    <lineage>
        <taxon>Eukaryota</taxon>
        <taxon>Fungi</taxon>
        <taxon>Dikarya</taxon>
        <taxon>Ascomycota</taxon>
        <taxon>Pezizomycotina</taxon>
        <taxon>Dothideomycetes</taxon>
        <taxon>Pleosporomycetidae</taxon>
        <taxon>Mytilinidiales</taxon>
        <taxon>Argynnaceae</taxon>
        <taxon>Lepidopterella</taxon>
    </lineage>
</organism>
<feature type="domain" description="Wax synthase" evidence="8">
    <location>
        <begin position="244"/>
        <end position="331"/>
    </location>
</feature>
<evidence type="ECO:0000313" key="9">
    <source>
        <dbReference type="EMBL" id="OCK82941.1"/>
    </source>
</evidence>
<feature type="transmembrane region" description="Helical" evidence="7">
    <location>
        <begin position="204"/>
        <end position="221"/>
    </location>
</feature>
<evidence type="ECO:0000313" key="10">
    <source>
        <dbReference type="Proteomes" id="UP000250266"/>
    </source>
</evidence>
<reference evidence="9 10" key="1">
    <citation type="journal article" date="2016" name="Nat. Commun.">
        <title>Ectomycorrhizal ecology is imprinted in the genome of the dominant symbiotic fungus Cenococcum geophilum.</title>
        <authorList>
            <consortium name="DOE Joint Genome Institute"/>
            <person name="Peter M."/>
            <person name="Kohler A."/>
            <person name="Ohm R.A."/>
            <person name="Kuo A."/>
            <person name="Krutzmann J."/>
            <person name="Morin E."/>
            <person name="Arend M."/>
            <person name="Barry K.W."/>
            <person name="Binder M."/>
            <person name="Choi C."/>
            <person name="Clum A."/>
            <person name="Copeland A."/>
            <person name="Grisel N."/>
            <person name="Haridas S."/>
            <person name="Kipfer T."/>
            <person name="LaButti K."/>
            <person name="Lindquist E."/>
            <person name="Lipzen A."/>
            <person name="Maire R."/>
            <person name="Meier B."/>
            <person name="Mihaltcheva S."/>
            <person name="Molinier V."/>
            <person name="Murat C."/>
            <person name="Poggeler S."/>
            <person name="Quandt C.A."/>
            <person name="Sperisen C."/>
            <person name="Tritt A."/>
            <person name="Tisserant E."/>
            <person name="Crous P.W."/>
            <person name="Henrissat B."/>
            <person name="Nehls U."/>
            <person name="Egli S."/>
            <person name="Spatafora J.W."/>
            <person name="Grigoriev I.V."/>
            <person name="Martin F.M."/>
        </authorList>
    </citation>
    <scope>NUCLEOTIDE SEQUENCE [LARGE SCALE GENOMIC DNA]</scope>
    <source>
        <strain evidence="9 10">CBS 459.81</strain>
    </source>
</reference>
<comment type="similarity">
    <text evidence="2">Belongs to the wax synthase family.</text>
</comment>
<dbReference type="EMBL" id="KV744874">
    <property type="protein sequence ID" value="OCK82941.1"/>
    <property type="molecule type" value="Genomic_DNA"/>
</dbReference>
<dbReference type="OrthoDB" id="1077582at2759"/>
<evidence type="ECO:0000256" key="2">
    <source>
        <dbReference type="ARBA" id="ARBA00007282"/>
    </source>
</evidence>
<sequence length="414" mass="46289">MVAHPVLWLVAEIAISTFVVGFTLPSSFIRPASLSLMVLCLWQCLPKCVEYMIRSPWAALLGGYAVSFFFHYLDIALLSRWSFESGGPTSGLAKSSASPEGFRKMQSGWSVASRLQFGASLTFSFRFIGTPYEVKNVPRFSSHDAAYVPSRSKFLIRTLITVIVSYLFLDVVSYSADPEVTKKFFSMANIPIFTRTEKISAEELFMRFFATLISGIAMNAVQRGVYSTAALFCVGLGINGVKDWPPFYGSYLKIYSMRNLWGIFWHQTNARKLSSISHFLVHDVLHLPRGCMFSRYFRAFVTLLTSGVMHLLIDIAAGIPIQRSGAIRFFCTQFFSIVLEDIAISIYRSLFMKGEAKQRAASAKEKAVGAAWVALFLTWSTPVYLYPMMWRGALGLEDSTVPWSVAGFLVKGKA</sequence>
<feature type="transmembrane region" description="Helical" evidence="7">
    <location>
        <begin position="367"/>
        <end position="386"/>
    </location>
</feature>
<dbReference type="InterPro" id="IPR032805">
    <property type="entry name" value="Wax_synthase_dom"/>
</dbReference>
<evidence type="ECO:0000256" key="1">
    <source>
        <dbReference type="ARBA" id="ARBA00004141"/>
    </source>
</evidence>
<evidence type="ECO:0000256" key="3">
    <source>
        <dbReference type="ARBA" id="ARBA00022679"/>
    </source>
</evidence>
<dbReference type="GO" id="GO:0008374">
    <property type="term" value="F:O-acyltransferase activity"/>
    <property type="evidence" value="ECO:0007669"/>
    <property type="project" value="InterPro"/>
</dbReference>
<gene>
    <name evidence="9" type="ORF">K432DRAFT_470169</name>
</gene>
<dbReference type="PANTHER" id="PTHR31595">
    <property type="entry name" value="LONG-CHAIN-ALCOHOL O-FATTY-ACYLTRANSFERASE 3-RELATED"/>
    <property type="match status" value="1"/>
</dbReference>
<keyword evidence="4 7" id="KW-0812">Transmembrane</keyword>
<dbReference type="Proteomes" id="UP000250266">
    <property type="component" value="Unassembled WGS sequence"/>
</dbReference>
<dbReference type="GO" id="GO:0016020">
    <property type="term" value="C:membrane"/>
    <property type="evidence" value="ECO:0007669"/>
    <property type="project" value="UniProtKB-SubCell"/>
</dbReference>
<feature type="transmembrane region" description="Helical" evidence="7">
    <location>
        <begin position="327"/>
        <end position="347"/>
    </location>
</feature>
<keyword evidence="5 7" id="KW-1133">Transmembrane helix</keyword>
<dbReference type="Pfam" id="PF13813">
    <property type="entry name" value="MBOAT_2"/>
    <property type="match status" value="1"/>
</dbReference>
<proteinExistence type="inferred from homology"/>
<name>A0A8E2EFG1_9PEZI</name>